<sequence length="251" mass="28545">MDFIVTTSLGQNPSLVQQARELAQQYGVIYIERRKRSIRKLLAIYDKGILTVYQDQLVFVNRDGSKLYFHPDTAMLRIKAQHDPLLDLLGVTPKIVLDTTMGIASDSLVMAYAGHLVTALESNPLIYLVVSQGLQRFVSENPQLNQAMRSIKTINQEATSYLSKQPDKSIDIVYIDPMFSEKIVESSNLEALSPLANTSPLSYDLMKEAQRVAKEKIIIKAHFRDSVFEEFGFERQLKPSQKFHYGFKKLI</sequence>
<evidence type="ECO:0000313" key="2">
    <source>
        <dbReference type="Proteomes" id="UP001595901"/>
    </source>
</evidence>
<keyword evidence="2" id="KW-1185">Reference proteome</keyword>
<proteinExistence type="predicted"/>
<dbReference type="Pfam" id="PF04445">
    <property type="entry name" value="SAM_MT"/>
    <property type="match status" value="1"/>
</dbReference>
<dbReference type="GO" id="GO:0008168">
    <property type="term" value="F:methyltransferase activity"/>
    <property type="evidence" value="ECO:0007669"/>
    <property type="project" value="UniProtKB-KW"/>
</dbReference>
<keyword evidence="1" id="KW-0808">Transferase</keyword>
<comment type="caution">
    <text evidence="1">The sequence shown here is derived from an EMBL/GenBank/DDBJ whole genome shotgun (WGS) entry which is preliminary data.</text>
</comment>
<dbReference type="EC" id="2.1.1.-" evidence="1"/>
<gene>
    <name evidence="1" type="ORF">ACFOSE_01170</name>
</gene>
<dbReference type="PANTHER" id="PTHR36112">
    <property type="entry name" value="RIBOSOMAL RNA SMALL SUBUNIT METHYLTRANSFERASE J"/>
    <property type="match status" value="1"/>
</dbReference>
<dbReference type="Gene3D" id="3.40.50.150">
    <property type="entry name" value="Vaccinia Virus protein VP39"/>
    <property type="match status" value="1"/>
</dbReference>
<dbReference type="EMBL" id="JBHSAC010000010">
    <property type="protein sequence ID" value="MFC3931413.1"/>
    <property type="molecule type" value="Genomic_DNA"/>
</dbReference>
<organism evidence="1 2">
    <name type="scientific">Streptococcus dentapri</name>
    <dbReference type="NCBI Taxonomy" id="573564"/>
    <lineage>
        <taxon>Bacteria</taxon>
        <taxon>Bacillati</taxon>
        <taxon>Bacillota</taxon>
        <taxon>Bacilli</taxon>
        <taxon>Lactobacillales</taxon>
        <taxon>Streptococcaceae</taxon>
        <taxon>Streptococcus</taxon>
    </lineage>
</organism>
<keyword evidence="1" id="KW-0489">Methyltransferase</keyword>
<name>A0ABV8CYS0_9STRE</name>
<dbReference type="SUPFAM" id="SSF53335">
    <property type="entry name" value="S-adenosyl-L-methionine-dependent methyltransferases"/>
    <property type="match status" value="1"/>
</dbReference>
<dbReference type="GO" id="GO:0032259">
    <property type="term" value="P:methylation"/>
    <property type="evidence" value="ECO:0007669"/>
    <property type="project" value="UniProtKB-KW"/>
</dbReference>
<reference evidence="2" key="1">
    <citation type="journal article" date="2019" name="Int. J. Syst. Evol. Microbiol.">
        <title>The Global Catalogue of Microorganisms (GCM) 10K type strain sequencing project: providing services to taxonomists for standard genome sequencing and annotation.</title>
        <authorList>
            <consortium name="The Broad Institute Genomics Platform"/>
            <consortium name="The Broad Institute Genome Sequencing Center for Infectious Disease"/>
            <person name="Wu L."/>
            <person name="Ma J."/>
        </authorList>
    </citation>
    <scope>NUCLEOTIDE SEQUENCE [LARGE SCALE GENOMIC DNA]</scope>
    <source>
        <strain evidence="2">CCUG 58728</strain>
    </source>
</reference>
<dbReference type="PANTHER" id="PTHR36112:SF1">
    <property type="entry name" value="RIBOSOMAL RNA SMALL SUBUNIT METHYLTRANSFERASE J"/>
    <property type="match status" value="1"/>
</dbReference>
<evidence type="ECO:0000313" key="1">
    <source>
        <dbReference type="EMBL" id="MFC3931413.1"/>
    </source>
</evidence>
<accession>A0ABV8CYS0</accession>
<protein>
    <submittedName>
        <fullName evidence="1">Class I SAM-dependent methyltransferase</fullName>
        <ecNumber evidence="1">2.1.1.-</ecNumber>
    </submittedName>
</protein>
<dbReference type="InterPro" id="IPR007536">
    <property type="entry name" value="16SrRNA_methylTrfase_J"/>
</dbReference>
<dbReference type="RefSeq" id="WP_380429408.1">
    <property type="nucleotide sequence ID" value="NZ_JBHSAC010000010.1"/>
</dbReference>
<dbReference type="Proteomes" id="UP001595901">
    <property type="component" value="Unassembled WGS sequence"/>
</dbReference>
<dbReference type="InterPro" id="IPR029063">
    <property type="entry name" value="SAM-dependent_MTases_sf"/>
</dbReference>